<keyword evidence="1" id="KW-0805">Transcription regulation</keyword>
<dbReference type="InterPro" id="IPR013249">
    <property type="entry name" value="RNA_pol_sigma70_r4_t2"/>
</dbReference>
<organism evidence="7 8">
    <name type="scientific">Vibrio xiamenensis</name>
    <dbReference type="NCBI Taxonomy" id="861298"/>
    <lineage>
        <taxon>Bacteria</taxon>
        <taxon>Pseudomonadati</taxon>
        <taxon>Pseudomonadota</taxon>
        <taxon>Gammaproteobacteria</taxon>
        <taxon>Vibrionales</taxon>
        <taxon>Vibrionaceae</taxon>
        <taxon>Vibrio</taxon>
    </lineage>
</organism>
<evidence type="ECO:0000256" key="2">
    <source>
        <dbReference type="ARBA" id="ARBA00023082"/>
    </source>
</evidence>
<dbReference type="Pfam" id="PF04542">
    <property type="entry name" value="Sigma70_r2"/>
    <property type="match status" value="1"/>
</dbReference>
<evidence type="ECO:0000256" key="3">
    <source>
        <dbReference type="ARBA" id="ARBA00023125"/>
    </source>
</evidence>
<evidence type="ECO:0000313" key="8">
    <source>
        <dbReference type="Proteomes" id="UP000198854"/>
    </source>
</evidence>
<dbReference type="InterPro" id="IPR013324">
    <property type="entry name" value="RNA_pol_sigma_r3/r4-like"/>
</dbReference>
<gene>
    <name evidence="7" type="ORF">SAMN04488136_10914</name>
</gene>
<dbReference type="InterPro" id="IPR014284">
    <property type="entry name" value="RNA_pol_sigma-70_dom"/>
</dbReference>
<dbReference type="GO" id="GO:0006352">
    <property type="term" value="P:DNA-templated transcription initiation"/>
    <property type="evidence" value="ECO:0007669"/>
    <property type="project" value="InterPro"/>
</dbReference>
<keyword evidence="8" id="KW-1185">Reference proteome</keyword>
<name>A0A1G7ZX78_9VIBR</name>
<dbReference type="SUPFAM" id="SSF88659">
    <property type="entry name" value="Sigma3 and sigma4 domains of RNA polymerase sigma factors"/>
    <property type="match status" value="2"/>
</dbReference>
<sequence length="232" mass="26732">MLFARNAYHKTETRSEAQRAAVESQALQSHLALIHRALSRYRGVVDEATLEDLKQTALITFVTELRKFDHIVNDDFLRSATVRIRGAIIDELRQRDYLSRDKRTLSNQIKKAESILMGKLGRTPTISEVCRGLKISHQDYQDAMADMVLSDDVELFNIASSCDEDNEREALQLLVENELNKLPEEVRKVMYLMYVEGLSTQETALVLELNDIKVHRLKHKGIETLKTRLKDY</sequence>
<dbReference type="STRING" id="861298.SAMN04488136_10914"/>
<keyword evidence="4" id="KW-0804">Transcription</keyword>
<protein>
    <submittedName>
        <fullName evidence="7">RNA polymerase sigma factor for flagellar operon FliA</fullName>
    </submittedName>
</protein>
<evidence type="ECO:0000259" key="6">
    <source>
        <dbReference type="Pfam" id="PF08281"/>
    </source>
</evidence>
<keyword evidence="2" id="KW-0731">Sigma factor</keyword>
<dbReference type="EMBL" id="FNDD01000009">
    <property type="protein sequence ID" value="SDH13309.1"/>
    <property type="molecule type" value="Genomic_DNA"/>
</dbReference>
<keyword evidence="3" id="KW-0238">DNA-binding</keyword>
<dbReference type="OrthoDB" id="5859331at2"/>
<dbReference type="Proteomes" id="UP000198854">
    <property type="component" value="Unassembled WGS sequence"/>
</dbReference>
<proteinExistence type="predicted"/>
<reference evidence="8" key="1">
    <citation type="submission" date="2016-10" db="EMBL/GenBank/DDBJ databases">
        <authorList>
            <person name="Varghese N."/>
            <person name="Submissions S."/>
        </authorList>
    </citation>
    <scope>NUCLEOTIDE SEQUENCE [LARGE SCALE GENOMIC DNA]</scope>
    <source>
        <strain evidence="8">CGMCC 1.10228</strain>
    </source>
</reference>
<dbReference type="AlphaFoldDB" id="A0A1G7ZX78"/>
<accession>A0A1G7ZX78</accession>
<evidence type="ECO:0000256" key="1">
    <source>
        <dbReference type="ARBA" id="ARBA00023015"/>
    </source>
</evidence>
<evidence type="ECO:0000313" key="7">
    <source>
        <dbReference type="EMBL" id="SDH13309.1"/>
    </source>
</evidence>
<feature type="domain" description="RNA polymerase sigma-70 region 2" evidence="5">
    <location>
        <begin position="28"/>
        <end position="96"/>
    </location>
</feature>
<dbReference type="InterPro" id="IPR013325">
    <property type="entry name" value="RNA_pol_sigma_r2"/>
</dbReference>
<dbReference type="GO" id="GO:0016987">
    <property type="term" value="F:sigma factor activity"/>
    <property type="evidence" value="ECO:0007669"/>
    <property type="project" value="UniProtKB-KW"/>
</dbReference>
<dbReference type="NCBIfam" id="TIGR02937">
    <property type="entry name" value="sigma70-ECF"/>
    <property type="match status" value="1"/>
</dbReference>
<dbReference type="Pfam" id="PF08281">
    <property type="entry name" value="Sigma70_r4_2"/>
    <property type="match status" value="1"/>
</dbReference>
<evidence type="ECO:0000259" key="5">
    <source>
        <dbReference type="Pfam" id="PF04542"/>
    </source>
</evidence>
<dbReference type="PANTHER" id="PTHR30385">
    <property type="entry name" value="SIGMA FACTOR F FLAGELLAR"/>
    <property type="match status" value="1"/>
</dbReference>
<dbReference type="InterPro" id="IPR036388">
    <property type="entry name" value="WH-like_DNA-bd_sf"/>
</dbReference>
<dbReference type="SUPFAM" id="SSF88946">
    <property type="entry name" value="Sigma2 domain of RNA polymerase sigma factors"/>
    <property type="match status" value="1"/>
</dbReference>
<evidence type="ECO:0000256" key="4">
    <source>
        <dbReference type="ARBA" id="ARBA00023163"/>
    </source>
</evidence>
<keyword evidence="7" id="KW-0282">Flagellum</keyword>
<feature type="domain" description="RNA polymerase sigma factor 70 region 4 type 2" evidence="6">
    <location>
        <begin position="174"/>
        <end position="224"/>
    </location>
</feature>
<dbReference type="Gene3D" id="1.10.1740.10">
    <property type="match status" value="1"/>
</dbReference>
<keyword evidence="7" id="KW-0966">Cell projection</keyword>
<dbReference type="InterPro" id="IPR007627">
    <property type="entry name" value="RNA_pol_sigma70_r2"/>
</dbReference>
<dbReference type="Gene3D" id="1.10.10.10">
    <property type="entry name" value="Winged helix-like DNA-binding domain superfamily/Winged helix DNA-binding domain"/>
    <property type="match status" value="2"/>
</dbReference>
<keyword evidence="7" id="KW-0969">Cilium</keyword>
<dbReference type="RefSeq" id="WP_093272564.1">
    <property type="nucleotide sequence ID" value="NZ_FNDD01000009.1"/>
</dbReference>
<dbReference type="GO" id="GO:0003677">
    <property type="term" value="F:DNA binding"/>
    <property type="evidence" value="ECO:0007669"/>
    <property type="project" value="UniProtKB-KW"/>
</dbReference>